<evidence type="ECO:0000313" key="1">
    <source>
        <dbReference type="EMBL" id="CAK9327742.1"/>
    </source>
</evidence>
<keyword evidence="2" id="KW-1185">Reference proteome</keyword>
<name>A0ABP0ZAS3_9ROSI</name>
<reference evidence="1 2" key="1">
    <citation type="submission" date="2024-03" db="EMBL/GenBank/DDBJ databases">
        <authorList>
            <person name="Gkanogiannis A."/>
            <person name="Becerra Lopez-Lavalle L."/>
        </authorList>
    </citation>
    <scope>NUCLEOTIDE SEQUENCE [LARGE SCALE GENOMIC DNA]</scope>
</reference>
<dbReference type="Proteomes" id="UP001642487">
    <property type="component" value="Chromosome 8"/>
</dbReference>
<dbReference type="EMBL" id="OZ021742">
    <property type="protein sequence ID" value="CAK9327742.1"/>
    <property type="molecule type" value="Genomic_DNA"/>
</dbReference>
<accession>A0ABP0ZAS3</accession>
<proteinExistence type="predicted"/>
<gene>
    <name evidence="1" type="ORF">CITCOLO1_LOCUS20130</name>
</gene>
<protein>
    <submittedName>
        <fullName evidence="1">Uncharacterized protein</fullName>
    </submittedName>
</protein>
<organism evidence="1 2">
    <name type="scientific">Citrullus colocynthis</name>
    <name type="common">colocynth</name>
    <dbReference type="NCBI Taxonomy" id="252529"/>
    <lineage>
        <taxon>Eukaryota</taxon>
        <taxon>Viridiplantae</taxon>
        <taxon>Streptophyta</taxon>
        <taxon>Embryophyta</taxon>
        <taxon>Tracheophyta</taxon>
        <taxon>Spermatophyta</taxon>
        <taxon>Magnoliopsida</taxon>
        <taxon>eudicotyledons</taxon>
        <taxon>Gunneridae</taxon>
        <taxon>Pentapetalae</taxon>
        <taxon>rosids</taxon>
        <taxon>fabids</taxon>
        <taxon>Cucurbitales</taxon>
        <taxon>Cucurbitaceae</taxon>
        <taxon>Benincaseae</taxon>
        <taxon>Citrullus</taxon>
    </lineage>
</organism>
<evidence type="ECO:0000313" key="2">
    <source>
        <dbReference type="Proteomes" id="UP001642487"/>
    </source>
</evidence>
<sequence length="134" mass="15291">MRPYPTTEDNLDSLFEYETRGCTHEISCSSVEEVGATSFDDVRAFRKEQAKDMINTFTVSTSRNDFGLTNERSYAFTLSQPTFPHSRVLHGMEQGQDFFKMKGKKVGFSAQDINQLYRIPEAEGSYLLDVTHRG</sequence>